<reference evidence="1 2" key="1">
    <citation type="journal article" date="2018" name="J. Microbiol.">
        <title>Bacillus spongiae sp. nov., isolated from sponge of Jeju Island.</title>
        <authorList>
            <person name="Lee G.E."/>
            <person name="Im W.T."/>
            <person name="Park J.S."/>
        </authorList>
    </citation>
    <scope>NUCLEOTIDE SEQUENCE [LARGE SCALE GENOMIC DNA]</scope>
    <source>
        <strain evidence="1 2">135PIL107-10</strain>
    </source>
</reference>
<name>A0ABU8HHR7_9BACI</name>
<dbReference type="Proteomes" id="UP001312865">
    <property type="component" value="Unassembled WGS sequence"/>
</dbReference>
<dbReference type="RefSeq" id="WP_336588159.1">
    <property type="nucleotide sequence ID" value="NZ_JBBAXC010000015.1"/>
</dbReference>
<gene>
    <name evidence="1" type="ORF">WAK64_16810</name>
</gene>
<sequence>MFSRYMGRPVRVMDYNGRYVDGVMIGQSAGGVWLRGAGGRRIFRPRRLIRAIVVLSLLRRIF</sequence>
<organism evidence="1 2">
    <name type="scientific">Bacillus spongiae</name>
    <dbReference type="NCBI Taxonomy" id="2683610"/>
    <lineage>
        <taxon>Bacteria</taxon>
        <taxon>Bacillati</taxon>
        <taxon>Bacillota</taxon>
        <taxon>Bacilli</taxon>
        <taxon>Bacillales</taxon>
        <taxon>Bacillaceae</taxon>
        <taxon>Bacillus</taxon>
    </lineage>
</organism>
<keyword evidence="2" id="KW-1185">Reference proteome</keyword>
<evidence type="ECO:0000313" key="1">
    <source>
        <dbReference type="EMBL" id="MEI5908711.1"/>
    </source>
</evidence>
<dbReference type="EMBL" id="JBBAXC010000015">
    <property type="protein sequence ID" value="MEI5908711.1"/>
    <property type="molecule type" value="Genomic_DNA"/>
</dbReference>
<evidence type="ECO:0000313" key="2">
    <source>
        <dbReference type="Proteomes" id="UP001312865"/>
    </source>
</evidence>
<accession>A0ABU8HHR7</accession>
<proteinExistence type="predicted"/>
<comment type="caution">
    <text evidence="1">The sequence shown here is derived from an EMBL/GenBank/DDBJ whole genome shotgun (WGS) entry which is preliminary data.</text>
</comment>
<protein>
    <submittedName>
        <fullName evidence="1">Uncharacterized protein</fullName>
    </submittedName>
</protein>